<reference evidence="4" key="1">
    <citation type="submission" date="2018-05" db="EMBL/GenBank/DDBJ databases">
        <authorList>
            <person name="Lanie J.A."/>
            <person name="Ng W.-L."/>
            <person name="Kazmierczak K.M."/>
            <person name="Andrzejewski T.M."/>
            <person name="Davidsen T.M."/>
            <person name="Wayne K.J."/>
            <person name="Tettelin H."/>
            <person name="Glass J.I."/>
            <person name="Rusch D."/>
            <person name="Podicherti R."/>
            <person name="Tsui H.-C.T."/>
            <person name="Winkler M.E."/>
        </authorList>
    </citation>
    <scope>NUCLEOTIDE SEQUENCE</scope>
</reference>
<feature type="transmembrane region" description="Helical" evidence="2">
    <location>
        <begin position="269"/>
        <end position="296"/>
    </location>
</feature>
<feature type="domain" description="EF-hand" evidence="3">
    <location>
        <begin position="18"/>
        <end position="53"/>
    </location>
</feature>
<feature type="transmembrane region" description="Helical" evidence="2">
    <location>
        <begin position="238"/>
        <end position="263"/>
    </location>
</feature>
<keyword evidence="2" id="KW-1133">Transmembrane helix</keyword>
<keyword evidence="2" id="KW-0472">Membrane</keyword>
<proteinExistence type="predicted"/>
<sequence>MDDQEDPWWDDDGEAPTEDPDGGEDLFSKLDADGDGVVTIEEFEQGMAEGPTLTGEVSTITMDDGSVLGAPGEESPGGLSDSMWFVIGLIGAPIALGVLSLILTVISDSLYEDGWFYDEDSFLSAEGTVQLSGEDYTVFQADFDGVPDDVDWYQMGVQWYGDYAGDHADCWGESESVMPIVSDDGRGWNSMECWGESDGDVYMRLDGSTGSFATKRSDSPDWANIDGEEAGASSGEGIAMAIAFLGAAVWPVGLVAGMVWGFTKGSSSFAYGMLASIVVVPLVLFGLCVIMLVVMVGSGGGF</sequence>
<dbReference type="SUPFAM" id="SSF47473">
    <property type="entry name" value="EF-hand"/>
    <property type="match status" value="1"/>
</dbReference>
<dbReference type="AlphaFoldDB" id="A0A381SH55"/>
<feature type="transmembrane region" description="Helical" evidence="2">
    <location>
        <begin position="83"/>
        <end position="106"/>
    </location>
</feature>
<evidence type="ECO:0000256" key="1">
    <source>
        <dbReference type="SAM" id="MobiDB-lite"/>
    </source>
</evidence>
<organism evidence="4">
    <name type="scientific">marine metagenome</name>
    <dbReference type="NCBI Taxonomy" id="408172"/>
    <lineage>
        <taxon>unclassified sequences</taxon>
        <taxon>metagenomes</taxon>
        <taxon>ecological metagenomes</taxon>
    </lineage>
</organism>
<dbReference type="PROSITE" id="PS00018">
    <property type="entry name" value="EF_HAND_1"/>
    <property type="match status" value="1"/>
</dbReference>
<evidence type="ECO:0000259" key="3">
    <source>
        <dbReference type="PROSITE" id="PS50222"/>
    </source>
</evidence>
<name>A0A381SH55_9ZZZZ</name>
<feature type="region of interest" description="Disordered" evidence="1">
    <location>
        <begin position="1"/>
        <end position="31"/>
    </location>
</feature>
<gene>
    <name evidence="4" type="ORF">METZ01_LOCUS55658</name>
</gene>
<dbReference type="EMBL" id="UINC01003043">
    <property type="protein sequence ID" value="SVA02804.1"/>
    <property type="molecule type" value="Genomic_DNA"/>
</dbReference>
<protein>
    <recommendedName>
        <fullName evidence="3">EF-hand domain-containing protein</fullName>
    </recommendedName>
</protein>
<dbReference type="Gene3D" id="1.10.238.10">
    <property type="entry name" value="EF-hand"/>
    <property type="match status" value="1"/>
</dbReference>
<dbReference type="InterPro" id="IPR002048">
    <property type="entry name" value="EF_hand_dom"/>
</dbReference>
<feature type="compositionally biased region" description="Acidic residues" evidence="1">
    <location>
        <begin position="1"/>
        <end position="24"/>
    </location>
</feature>
<dbReference type="PROSITE" id="PS50222">
    <property type="entry name" value="EF_HAND_2"/>
    <property type="match status" value="1"/>
</dbReference>
<evidence type="ECO:0000256" key="2">
    <source>
        <dbReference type="SAM" id="Phobius"/>
    </source>
</evidence>
<evidence type="ECO:0000313" key="4">
    <source>
        <dbReference type="EMBL" id="SVA02804.1"/>
    </source>
</evidence>
<accession>A0A381SH55</accession>
<dbReference type="InterPro" id="IPR011992">
    <property type="entry name" value="EF-hand-dom_pair"/>
</dbReference>
<keyword evidence="2" id="KW-0812">Transmembrane</keyword>
<dbReference type="GO" id="GO:0005509">
    <property type="term" value="F:calcium ion binding"/>
    <property type="evidence" value="ECO:0007669"/>
    <property type="project" value="InterPro"/>
</dbReference>
<dbReference type="InterPro" id="IPR018247">
    <property type="entry name" value="EF_Hand_1_Ca_BS"/>
</dbReference>